<feature type="transmembrane region" description="Helical" evidence="1">
    <location>
        <begin position="263"/>
        <end position="286"/>
    </location>
</feature>
<evidence type="ECO:0000259" key="2">
    <source>
        <dbReference type="Pfam" id="PF01757"/>
    </source>
</evidence>
<evidence type="ECO:0000313" key="4">
    <source>
        <dbReference type="Proteomes" id="UP000076609"/>
    </source>
</evidence>
<reference evidence="4" key="1">
    <citation type="submission" date="2016-01" db="EMBL/GenBank/DDBJ databases">
        <title>Draft genome of Chromobacterium sp. F49.</title>
        <authorList>
            <person name="Hong K.W."/>
        </authorList>
    </citation>
    <scope>NUCLEOTIDE SEQUENCE [LARGE SCALE GENOMIC DNA]</scope>
    <source>
        <strain evidence="4">CN3</strain>
    </source>
</reference>
<organism evidence="3 4">
    <name type="scientific">Sphingomonas hankookensis</name>
    <dbReference type="NCBI Taxonomy" id="563996"/>
    <lineage>
        <taxon>Bacteria</taxon>
        <taxon>Pseudomonadati</taxon>
        <taxon>Pseudomonadota</taxon>
        <taxon>Alphaproteobacteria</taxon>
        <taxon>Sphingomonadales</taxon>
        <taxon>Sphingomonadaceae</taxon>
        <taxon>Sphingomonas</taxon>
    </lineage>
</organism>
<keyword evidence="4" id="KW-1185">Reference proteome</keyword>
<sequence length="336" mass="37132">MVGTAPRRPADRLRELDALRGLAALAVVLYHYSYFIQFMVPGTALPHLQLRWGDDGVKLFFAISAFAMLATLERTPTLGAFAQARARRLLPEYWLAMILTGIVAWTFRPARLAVTPLEWLANLPLMQKLTGVPMVDGVYWTLNVEVIFYALIAIMWRIGALRSIERLVLGWLAVRLVCWLLPTPGWLQFVLLTEHCIWFSVGLIAYPVWRGTVRWQDQRLLAAAMLGVQALTGGLHATLLLIAMMALFLGIATGRLRGLDHPLLLWLGAISYPLYLVHAVIGYAIIARLQAAGIGADIAQLVALAAMMALAVVVGRVCDAARARAKPAPRLREAIL</sequence>
<dbReference type="InterPro" id="IPR050879">
    <property type="entry name" value="Acyltransferase_3"/>
</dbReference>
<evidence type="ECO:0000256" key="1">
    <source>
        <dbReference type="SAM" id="Phobius"/>
    </source>
</evidence>
<dbReference type="Proteomes" id="UP000076609">
    <property type="component" value="Unassembled WGS sequence"/>
</dbReference>
<gene>
    <name evidence="3" type="ORF">AVT10_14800</name>
</gene>
<feature type="transmembrane region" description="Helical" evidence="1">
    <location>
        <begin position="60"/>
        <end position="81"/>
    </location>
</feature>
<dbReference type="EMBL" id="LQQO01000016">
    <property type="protein sequence ID" value="KZE14027.1"/>
    <property type="molecule type" value="Genomic_DNA"/>
</dbReference>
<evidence type="ECO:0000313" key="3">
    <source>
        <dbReference type="EMBL" id="KZE14027.1"/>
    </source>
</evidence>
<accession>A0ABR5YCI5</accession>
<feature type="domain" description="Acyltransferase 3" evidence="2">
    <location>
        <begin position="15"/>
        <end position="314"/>
    </location>
</feature>
<dbReference type="PANTHER" id="PTHR23028">
    <property type="entry name" value="ACETYLTRANSFERASE"/>
    <property type="match status" value="1"/>
</dbReference>
<feature type="transmembrane region" description="Helical" evidence="1">
    <location>
        <begin position="137"/>
        <end position="156"/>
    </location>
</feature>
<proteinExistence type="predicted"/>
<dbReference type="RefSeq" id="WP_066690189.1">
    <property type="nucleotide sequence ID" value="NZ_CP117025.1"/>
</dbReference>
<name>A0ABR5YCI5_9SPHN</name>
<feature type="transmembrane region" description="Helical" evidence="1">
    <location>
        <begin position="221"/>
        <end position="251"/>
    </location>
</feature>
<feature type="transmembrane region" description="Helical" evidence="1">
    <location>
        <begin position="21"/>
        <end position="40"/>
    </location>
</feature>
<keyword evidence="1" id="KW-1133">Transmembrane helix</keyword>
<feature type="transmembrane region" description="Helical" evidence="1">
    <location>
        <begin position="93"/>
        <end position="117"/>
    </location>
</feature>
<dbReference type="PANTHER" id="PTHR23028:SF53">
    <property type="entry name" value="ACYL_TRANSF_3 DOMAIN-CONTAINING PROTEIN"/>
    <property type="match status" value="1"/>
</dbReference>
<keyword evidence="1" id="KW-0812">Transmembrane</keyword>
<keyword evidence="1" id="KW-0472">Membrane</keyword>
<dbReference type="Pfam" id="PF01757">
    <property type="entry name" value="Acyl_transf_3"/>
    <property type="match status" value="1"/>
</dbReference>
<dbReference type="InterPro" id="IPR002656">
    <property type="entry name" value="Acyl_transf_3_dom"/>
</dbReference>
<feature type="transmembrane region" description="Helical" evidence="1">
    <location>
        <begin position="298"/>
        <end position="317"/>
    </location>
</feature>
<protein>
    <recommendedName>
        <fullName evidence="2">Acyltransferase 3 domain-containing protein</fullName>
    </recommendedName>
</protein>
<feature type="transmembrane region" description="Helical" evidence="1">
    <location>
        <begin position="163"/>
        <end position="182"/>
    </location>
</feature>
<comment type="caution">
    <text evidence="3">The sequence shown here is derived from an EMBL/GenBank/DDBJ whole genome shotgun (WGS) entry which is preliminary data.</text>
</comment>